<dbReference type="AlphaFoldDB" id="A0A6G1KDY4"/>
<gene>
    <name evidence="2" type="ORF">K504DRAFT_466969</name>
</gene>
<dbReference type="PANTHER" id="PTHR38790:SF8">
    <property type="entry name" value="F-BOX DOMAIN-CONTAINING PROTEIN"/>
    <property type="match status" value="1"/>
</dbReference>
<dbReference type="EMBL" id="MU005769">
    <property type="protein sequence ID" value="KAF2710567.1"/>
    <property type="molecule type" value="Genomic_DNA"/>
</dbReference>
<organism evidence="2 3">
    <name type="scientific">Pleomassaria siparia CBS 279.74</name>
    <dbReference type="NCBI Taxonomy" id="1314801"/>
    <lineage>
        <taxon>Eukaryota</taxon>
        <taxon>Fungi</taxon>
        <taxon>Dikarya</taxon>
        <taxon>Ascomycota</taxon>
        <taxon>Pezizomycotina</taxon>
        <taxon>Dothideomycetes</taxon>
        <taxon>Pleosporomycetidae</taxon>
        <taxon>Pleosporales</taxon>
        <taxon>Pleomassariaceae</taxon>
        <taxon>Pleomassaria</taxon>
    </lineage>
</organism>
<dbReference type="Proteomes" id="UP000799428">
    <property type="component" value="Unassembled WGS sequence"/>
</dbReference>
<keyword evidence="3" id="KW-1185">Reference proteome</keyword>
<sequence>MTSSPVDSSQVSLFSRAREKTNPPLKKMHGFLSLPGEIRNFVYEYYFQHGFRCEIVAQGTALKSKEAKMIRFCMGITHQDSPIYRHREHHKPEMPTTIRMSRRLGHYNRVHGIQTNWHNSLCALILVCRQLHRESLVFLYHSTTFVFAAPLRITNFLQVLPKKNISHVTKLNLHCTSYGDPRMRVHRVWQEKHLVSWARACDAASRKLINLKELEIWLHVTASPLELDLRQSWLWPLLKFRRLARSRNTKGKADNAPSSGPLQIVKVHFQSQWSKKHALTRNAIPEIANANIHLHRIFATAISKAILGCNENDAMKEFRDAWEGDYKQWQNYLGYSDMGW</sequence>
<dbReference type="Pfam" id="PF24864">
    <property type="entry name" value="DUF7730"/>
    <property type="match status" value="1"/>
</dbReference>
<name>A0A6G1KDY4_9PLEO</name>
<evidence type="ECO:0000313" key="2">
    <source>
        <dbReference type="EMBL" id="KAF2710567.1"/>
    </source>
</evidence>
<reference evidence="2" key="1">
    <citation type="journal article" date="2020" name="Stud. Mycol.">
        <title>101 Dothideomycetes genomes: a test case for predicting lifestyles and emergence of pathogens.</title>
        <authorList>
            <person name="Haridas S."/>
            <person name="Albert R."/>
            <person name="Binder M."/>
            <person name="Bloem J."/>
            <person name="Labutti K."/>
            <person name="Salamov A."/>
            <person name="Andreopoulos B."/>
            <person name="Baker S."/>
            <person name="Barry K."/>
            <person name="Bills G."/>
            <person name="Bluhm B."/>
            <person name="Cannon C."/>
            <person name="Castanera R."/>
            <person name="Culley D."/>
            <person name="Daum C."/>
            <person name="Ezra D."/>
            <person name="Gonzalez J."/>
            <person name="Henrissat B."/>
            <person name="Kuo A."/>
            <person name="Liang C."/>
            <person name="Lipzen A."/>
            <person name="Lutzoni F."/>
            <person name="Magnuson J."/>
            <person name="Mondo S."/>
            <person name="Nolan M."/>
            <person name="Ohm R."/>
            <person name="Pangilinan J."/>
            <person name="Park H.-J."/>
            <person name="Ramirez L."/>
            <person name="Alfaro M."/>
            <person name="Sun H."/>
            <person name="Tritt A."/>
            <person name="Yoshinaga Y."/>
            <person name="Zwiers L.-H."/>
            <person name="Turgeon B."/>
            <person name="Goodwin S."/>
            <person name="Spatafora J."/>
            <person name="Crous P."/>
            <person name="Grigoriev I."/>
        </authorList>
    </citation>
    <scope>NUCLEOTIDE SEQUENCE</scope>
    <source>
        <strain evidence="2">CBS 279.74</strain>
    </source>
</reference>
<dbReference type="InterPro" id="IPR056632">
    <property type="entry name" value="DUF7730"/>
</dbReference>
<dbReference type="PANTHER" id="PTHR38790">
    <property type="entry name" value="2EXR DOMAIN-CONTAINING PROTEIN-RELATED"/>
    <property type="match status" value="1"/>
</dbReference>
<evidence type="ECO:0000259" key="1">
    <source>
        <dbReference type="Pfam" id="PF24864"/>
    </source>
</evidence>
<feature type="domain" description="DUF7730" evidence="1">
    <location>
        <begin position="31"/>
        <end position="219"/>
    </location>
</feature>
<evidence type="ECO:0000313" key="3">
    <source>
        <dbReference type="Proteomes" id="UP000799428"/>
    </source>
</evidence>
<accession>A0A6G1KDY4</accession>
<dbReference type="OrthoDB" id="4757095at2759"/>
<proteinExistence type="predicted"/>
<protein>
    <recommendedName>
        <fullName evidence="1">DUF7730 domain-containing protein</fullName>
    </recommendedName>
</protein>